<dbReference type="OrthoDB" id="10038550at2759"/>
<sequence length="688" mass="77576">MISYCTSNISFKGHQTDCAKILDGKEVILCNQTDLNHFYVENLINNIKSNQTYNNIKSNQTDNNIKSNQTDNNIKSNQTDNNIKSNQTDNNIKSNQTDNNIKSNQTDNNIKSNQTDNNIKSNQTDNNIKSNQTDNNIKSNQTDNNIKSNQTDNNIKSNQTDNNIKSNQTDNNIKSNQTDNNIKSNQTDNNIKSSQTDEQHIIKPDRQQHIVKPDRPTTSSQTRQTNKTYQTKHTNKSAHSQIRQTNNTVKTDRQATHSQTRQINNTVKPDRQATQSNQTVKQHIVKPDRQASHSQTRQINNTVKSDTVCSFTYSKKDKINAISSDYQQKGYERKCEYVITAPKNSYIIQLNFTDLVGFKTLQSSTSFTPAEELTRSDTVQEGKNCLPPELIIKERTLKGIEIKNECEIYCDESKCLDSLVCKTTSAPSLNDVQSLGASPSTPISKIVVIIVIVVLMPVLAVFICVVCPCRSTARMLRRWRSRDRGVEHRQLRPQSQGSEVVYVPSTSSTGSTNQDNIEHQTALLRERNIIMQSAQTSVQLPPHIPISKDGEEGYIESQNKLERHRRSDYQICFRPPPNKTVYDKDSPPPYSSRSTSSIDSIGQAKNSNLVTDNNSGCPVLRCYSMSENNNHSCFQQPQQFNRTSVSSRQLRQTTRNTGVNMDRPPDYPGGVLGTNVYHNSAAPAKNSV</sequence>
<feature type="compositionally biased region" description="Basic and acidic residues" evidence="1">
    <location>
        <begin position="195"/>
        <end position="215"/>
    </location>
</feature>
<keyword evidence="2" id="KW-0812">Transmembrane</keyword>
<feature type="compositionally biased region" description="Polar residues" evidence="1">
    <location>
        <begin position="492"/>
        <end position="515"/>
    </location>
</feature>
<feature type="transmembrane region" description="Helical" evidence="2">
    <location>
        <begin position="446"/>
        <end position="469"/>
    </location>
</feature>
<gene>
    <name evidence="3" type="ORF">MEDL_3115</name>
</gene>
<dbReference type="EMBL" id="CAJPWZ010000176">
    <property type="protein sequence ID" value="CAG2187621.1"/>
    <property type="molecule type" value="Genomic_DNA"/>
</dbReference>
<feature type="compositionally biased region" description="Polar residues" evidence="1">
    <location>
        <begin position="58"/>
        <end position="194"/>
    </location>
</feature>
<feature type="region of interest" description="Disordered" evidence="1">
    <location>
        <begin position="573"/>
        <end position="599"/>
    </location>
</feature>
<accession>A0A8S3PVB0</accession>
<evidence type="ECO:0000256" key="1">
    <source>
        <dbReference type="SAM" id="MobiDB-lite"/>
    </source>
</evidence>
<keyword evidence="2" id="KW-0472">Membrane</keyword>
<proteinExistence type="predicted"/>
<keyword evidence="2" id="KW-1133">Transmembrane helix</keyword>
<feature type="region of interest" description="Disordered" evidence="1">
    <location>
        <begin position="58"/>
        <end position="297"/>
    </location>
</feature>
<feature type="compositionally biased region" description="Polar residues" evidence="1">
    <location>
        <begin position="216"/>
        <end position="249"/>
    </location>
</feature>
<organism evidence="3 4">
    <name type="scientific">Mytilus edulis</name>
    <name type="common">Blue mussel</name>
    <dbReference type="NCBI Taxonomy" id="6550"/>
    <lineage>
        <taxon>Eukaryota</taxon>
        <taxon>Metazoa</taxon>
        <taxon>Spiralia</taxon>
        <taxon>Lophotrochozoa</taxon>
        <taxon>Mollusca</taxon>
        <taxon>Bivalvia</taxon>
        <taxon>Autobranchia</taxon>
        <taxon>Pteriomorphia</taxon>
        <taxon>Mytilida</taxon>
        <taxon>Mytiloidea</taxon>
        <taxon>Mytilidae</taxon>
        <taxon>Mytilinae</taxon>
        <taxon>Mytilus</taxon>
    </lineage>
</organism>
<evidence type="ECO:0000256" key="2">
    <source>
        <dbReference type="SAM" id="Phobius"/>
    </source>
</evidence>
<comment type="caution">
    <text evidence="3">The sequence shown here is derived from an EMBL/GenBank/DDBJ whole genome shotgun (WGS) entry which is preliminary data.</text>
</comment>
<feature type="compositionally biased region" description="Polar residues" evidence="1">
    <location>
        <begin position="256"/>
        <end position="281"/>
    </location>
</feature>
<feature type="region of interest" description="Disordered" evidence="1">
    <location>
        <begin position="487"/>
        <end position="515"/>
    </location>
</feature>
<protein>
    <submittedName>
        <fullName evidence="3">Uncharacterized protein</fullName>
    </submittedName>
</protein>
<reference evidence="3" key="1">
    <citation type="submission" date="2021-03" db="EMBL/GenBank/DDBJ databases">
        <authorList>
            <person name="Bekaert M."/>
        </authorList>
    </citation>
    <scope>NUCLEOTIDE SEQUENCE</scope>
</reference>
<evidence type="ECO:0000313" key="3">
    <source>
        <dbReference type="EMBL" id="CAG2187621.1"/>
    </source>
</evidence>
<dbReference type="AlphaFoldDB" id="A0A8S3PVB0"/>
<evidence type="ECO:0000313" key="4">
    <source>
        <dbReference type="Proteomes" id="UP000683360"/>
    </source>
</evidence>
<keyword evidence="4" id="KW-1185">Reference proteome</keyword>
<name>A0A8S3PVB0_MYTED</name>
<dbReference type="Proteomes" id="UP000683360">
    <property type="component" value="Unassembled WGS sequence"/>
</dbReference>